<feature type="signal peptide" evidence="1">
    <location>
        <begin position="1"/>
        <end position="27"/>
    </location>
</feature>
<proteinExistence type="predicted"/>
<reference evidence="2 3" key="1">
    <citation type="submission" date="2020-10" db="EMBL/GenBank/DDBJ databases">
        <title>Phylogeny of dyella-like bacteria.</title>
        <authorList>
            <person name="Fu J."/>
        </authorList>
    </citation>
    <scope>NUCLEOTIDE SEQUENCE [LARGE SCALE GENOMIC DNA]</scope>
    <source>
        <strain evidence="2 3">DHOB07</strain>
    </source>
</reference>
<keyword evidence="1" id="KW-0732">Signal</keyword>
<evidence type="ECO:0000313" key="3">
    <source>
        <dbReference type="Proteomes" id="UP001620405"/>
    </source>
</evidence>
<dbReference type="EMBL" id="JADIKG010000013">
    <property type="protein sequence ID" value="MFK2874988.1"/>
    <property type="molecule type" value="Genomic_DNA"/>
</dbReference>
<organism evidence="2 3">
    <name type="scientific">Dyella lipolytica</name>
    <dbReference type="NCBI Taxonomy" id="1867835"/>
    <lineage>
        <taxon>Bacteria</taxon>
        <taxon>Pseudomonadati</taxon>
        <taxon>Pseudomonadota</taxon>
        <taxon>Gammaproteobacteria</taxon>
        <taxon>Lysobacterales</taxon>
        <taxon>Rhodanobacteraceae</taxon>
        <taxon>Dyella</taxon>
    </lineage>
</organism>
<evidence type="ECO:0008006" key="4">
    <source>
        <dbReference type="Google" id="ProtNLM"/>
    </source>
</evidence>
<gene>
    <name evidence="2" type="ORF">ISP13_15705</name>
</gene>
<keyword evidence="3" id="KW-1185">Reference proteome</keyword>
<dbReference type="Proteomes" id="UP001620405">
    <property type="component" value="Unassembled WGS sequence"/>
</dbReference>
<accession>A0ABW8IYG6</accession>
<evidence type="ECO:0000256" key="1">
    <source>
        <dbReference type="SAM" id="SignalP"/>
    </source>
</evidence>
<comment type="caution">
    <text evidence="2">The sequence shown here is derived from an EMBL/GenBank/DDBJ whole genome shotgun (WGS) entry which is preliminary data.</text>
</comment>
<feature type="chain" id="PRO_5045734631" description="Cu and Ag efflux protein CusF" evidence="1">
    <location>
        <begin position="28"/>
        <end position="113"/>
    </location>
</feature>
<name>A0ABW8IYG6_9GAMM</name>
<evidence type="ECO:0000313" key="2">
    <source>
        <dbReference type="EMBL" id="MFK2874988.1"/>
    </source>
</evidence>
<protein>
    <recommendedName>
        <fullName evidence="4">Cu and Ag efflux protein CusF</fullName>
    </recommendedName>
</protein>
<sequence>MTISNKSLCSMLGSLSLAVAFSGVALAQDSMPASSTTAMSRMSTGAMHPGMKSMHTLIGMHAMPATVSAVDTHTGVVDVTSEGMALKVHFPPAAMADLKAGDTITLHMGYSKP</sequence>